<sequence length="838" mass="89215">MASRGASSRSTSGSQRLFGKASLVGHTVRAKIGGRVTALAIPGSEASRLERISQEPVEQRRLRAHPEYGLDLEHAYDYTEGCQNLHATGRGSYCYTLSALGIVWNEESKQQSFFTGHTAEITAIAFCSSSGLIATGQKFVGSESCGIRIWSMDQKPKQKCQVLGHSQSVYSLAFSADGRWLFSIAADERGRSKGHSSSELNATTSPMCVWRLDDSRLKTGLRQARSAQVRLVVKEKVRLVPHPEDSHRLLAFGGRAAYLVTCDWAAKDAARTASWLSPSPPFDPNGLSFYNFSAGCFVPGQKDLVVLAVTSGVFVVDAAESGPVCRYGVPLENVEVRFLLPLSSGHLLCGGSGTCLSLLDPNLSKVEAIKITGVATSTLSAACLLDSDTLMAGTVDGSLCRLSLHLDAGKCHGESLQQSPSGTAEVEALAINPAALNSLAVGDSSGMVFLYDLNAKELVSSVGPFQGAVTSMAWHPRGQLLVLGLESGNLHGLLVGNSGTTPTDVEIKAALSEPTEVTAARFSPDGNWLAVGHRDGRVQVLASESTCSLTQYRQLPGNASAIMGLQFTKDGSTLGSNARDGAVLCWEVETGKMLASNFPAENWFGDGHSFRLTISWAMWGAWNKESYRSSAALHGESHGSLRLLAVGDEDGLVKLHRFPLPIPDAQSKDYHAHTSRIADLSWAGPDRLVTAGTGRCALLQWRLVSQRRSDGAQPKPSGEEATHVQKSPRPRTTSASIRSAASSDAGQVRSRVSTSGGRSKSPPKVEGPYRRPSSALRRQSPSREGSGRTSPRGSRGTQLSASMDPMKVHIAAKMAKESRSKDASVQTDSFIAAPGPGV</sequence>
<dbReference type="Proteomes" id="UP001642464">
    <property type="component" value="Unassembled WGS sequence"/>
</dbReference>
<name>A0ABP0KF31_9DINO</name>
<keyword evidence="2" id="KW-0677">Repeat</keyword>
<evidence type="ECO:0000313" key="7">
    <source>
        <dbReference type="Proteomes" id="UP001642464"/>
    </source>
</evidence>
<evidence type="ECO:0000256" key="1">
    <source>
        <dbReference type="ARBA" id="ARBA00022574"/>
    </source>
</evidence>
<protein>
    <submittedName>
        <fullName evidence="6">Echinoderm microtubule-associated protein-like 5 (EMAP-5)</fullName>
    </submittedName>
</protein>
<feature type="repeat" description="WD" evidence="3">
    <location>
        <begin position="555"/>
        <end position="596"/>
    </location>
</feature>
<dbReference type="Pfam" id="PF00400">
    <property type="entry name" value="WD40"/>
    <property type="match status" value="2"/>
</dbReference>
<organism evidence="6 7">
    <name type="scientific">Durusdinium trenchii</name>
    <dbReference type="NCBI Taxonomy" id="1381693"/>
    <lineage>
        <taxon>Eukaryota</taxon>
        <taxon>Sar</taxon>
        <taxon>Alveolata</taxon>
        <taxon>Dinophyceae</taxon>
        <taxon>Suessiales</taxon>
        <taxon>Symbiodiniaceae</taxon>
        <taxon>Durusdinium</taxon>
    </lineage>
</organism>
<feature type="non-terminal residue" evidence="6">
    <location>
        <position position="838"/>
    </location>
</feature>
<feature type="compositionally biased region" description="Low complexity" evidence="4">
    <location>
        <begin position="782"/>
        <end position="797"/>
    </location>
</feature>
<feature type="domain" description="EML-like second beta-propeller" evidence="5">
    <location>
        <begin position="428"/>
        <end position="703"/>
    </location>
</feature>
<evidence type="ECO:0000259" key="5">
    <source>
        <dbReference type="Pfam" id="PF23414"/>
    </source>
</evidence>
<dbReference type="InterPro" id="IPR036322">
    <property type="entry name" value="WD40_repeat_dom_sf"/>
</dbReference>
<dbReference type="SMART" id="SM00320">
    <property type="entry name" value="WD40"/>
    <property type="match status" value="8"/>
</dbReference>
<dbReference type="Pfam" id="PF23414">
    <property type="entry name" value="Beta-prop_EML_2"/>
    <property type="match status" value="1"/>
</dbReference>
<dbReference type="InterPro" id="IPR015943">
    <property type="entry name" value="WD40/YVTN_repeat-like_dom_sf"/>
</dbReference>
<dbReference type="InterPro" id="IPR055442">
    <property type="entry name" value="Beta-prop_EML-like_2nd"/>
</dbReference>
<dbReference type="PANTHER" id="PTHR13720:SF33">
    <property type="entry name" value="HELP DOMAIN-CONTAINING PROTEIN"/>
    <property type="match status" value="1"/>
</dbReference>
<feature type="compositionally biased region" description="Low complexity" evidence="4">
    <location>
        <begin position="730"/>
        <end position="760"/>
    </location>
</feature>
<evidence type="ECO:0000256" key="3">
    <source>
        <dbReference type="PROSITE-ProRule" id="PRU00221"/>
    </source>
</evidence>
<feature type="region of interest" description="Disordered" evidence="4">
    <location>
        <begin position="707"/>
        <end position="838"/>
    </location>
</feature>
<evidence type="ECO:0000256" key="2">
    <source>
        <dbReference type="ARBA" id="ARBA00022737"/>
    </source>
</evidence>
<dbReference type="PANTHER" id="PTHR13720">
    <property type="entry name" value="WD-40 REPEAT PROTEIN"/>
    <property type="match status" value="1"/>
</dbReference>
<evidence type="ECO:0000256" key="4">
    <source>
        <dbReference type="SAM" id="MobiDB-lite"/>
    </source>
</evidence>
<keyword evidence="7" id="KW-1185">Reference proteome</keyword>
<proteinExistence type="predicted"/>
<dbReference type="PROSITE" id="PS50082">
    <property type="entry name" value="WD_REPEATS_2"/>
    <property type="match status" value="1"/>
</dbReference>
<comment type="caution">
    <text evidence="6">The sequence shown here is derived from an EMBL/GenBank/DDBJ whole genome shotgun (WGS) entry which is preliminary data.</text>
</comment>
<dbReference type="EMBL" id="CAXAMM010011170">
    <property type="protein sequence ID" value="CAK9025421.1"/>
    <property type="molecule type" value="Genomic_DNA"/>
</dbReference>
<gene>
    <name evidence="6" type="ORF">SCF082_LOCUS17075</name>
</gene>
<accession>A0ABP0KF31</accession>
<dbReference type="Gene3D" id="2.130.10.10">
    <property type="entry name" value="YVTN repeat-like/Quinoprotein amine dehydrogenase"/>
    <property type="match status" value="2"/>
</dbReference>
<reference evidence="6 7" key="1">
    <citation type="submission" date="2024-02" db="EMBL/GenBank/DDBJ databases">
        <authorList>
            <person name="Chen Y."/>
            <person name="Shah S."/>
            <person name="Dougan E. K."/>
            <person name="Thang M."/>
            <person name="Chan C."/>
        </authorList>
    </citation>
    <scope>NUCLEOTIDE SEQUENCE [LARGE SCALE GENOMIC DNA]</scope>
</reference>
<dbReference type="InterPro" id="IPR050630">
    <property type="entry name" value="WD_repeat_EMAP"/>
</dbReference>
<keyword evidence="1 3" id="KW-0853">WD repeat</keyword>
<dbReference type="InterPro" id="IPR001680">
    <property type="entry name" value="WD40_rpt"/>
</dbReference>
<evidence type="ECO:0000313" key="6">
    <source>
        <dbReference type="EMBL" id="CAK9025421.1"/>
    </source>
</evidence>
<dbReference type="SUPFAM" id="SSF50978">
    <property type="entry name" value="WD40 repeat-like"/>
    <property type="match status" value="2"/>
</dbReference>